<reference evidence="4" key="2">
    <citation type="journal article" date="2018" name="BMC Genomics">
        <title>Genomic insights into host adaptation between the wheat stripe rust pathogen (Puccinia striiformis f. sp. tritici) and the barley stripe rust pathogen (Puccinia striiformis f. sp. hordei).</title>
        <authorList>
            <person name="Xia C."/>
            <person name="Wang M."/>
            <person name="Yin C."/>
            <person name="Cornejo O.E."/>
            <person name="Hulbert S.H."/>
            <person name="Chen X."/>
        </authorList>
    </citation>
    <scope>NUCLEOTIDE SEQUENCE [LARGE SCALE GENOMIC DNA]</scope>
    <source>
        <strain evidence="4">93TX-2</strain>
    </source>
</reference>
<feature type="compositionally biased region" description="Low complexity" evidence="1">
    <location>
        <begin position="463"/>
        <end position="480"/>
    </location>
</feature>
<sequence length="586" mass="64924">MRIVVVIEFIVIRSLGTLNPTPLADPGVSTLLSGLQMDNPDRDQTILRHSHSIAVLETQACRNEEVIKKQAKDIKSLTVSLQLASDSSRSTTQQELLQMRNSFDFLNNTLNSRLAHLEGLGSRAVVVPEPPFHSHIFFTGSMREVYRFCSDMRDIFARLPGHFSGEKHKILYIASYFRASKDNSVDECNSTVWWRGLLAENAGLLGLDTRQASLLSDFVHPSLLNSEAFLGAIVREWPNVNEHEEDWRAFESLHQGKTSIGDFNSAFNTLYHRLGIPLDPRVLCDYYDKAVCPDIVKLGAVRGGWTGLNNLKDKQALAVTFSLDPMGISIVNQMVHPKAQMVHPKAPLPNRPFQSAQGFRPPAPIIRPPVAKLSPGVPMELDAMSGGVYSWPLFVEVCKEHAICIRCGGDWDTFHKTSRVCPVPLNSRMTEENIQALWVEWGGILDTPAAGVSKWSPEHRANRASAAPAPSVRSSATPSSMNPFAKGKKRESISNSSTHQNNKRRVESSVDEISPVASTSGPVVESGPYPLGDDSVSMDPLSMAEVYLSRQIMDEDIQDYRPFFDGKLILPTRKLTTVSVLVDSEK</sequence>
<evidence type="ECO:0000313" key="3">
    <source>
        <dbReference type="EMBL" id="POW21949.1"/>
    </source>
</evidence>
<accession>A0A2S4WJL2</accession>
<protein>
    <recommendedName>
        <fullName evidence="5">Retrotransposon gag domain-containing protein</fullName>
    </recommendedName>
</protein>
<organism evidence="3 4">
    <name type="scientific">Puccinia striiformis</name>
    <dbReference type="NCBI Taxonomy" id="27350"/>
    <lineage>
        <taxon>Eukaryota</taxon>
        <taxon>Fungi</taxon>
        <taxon>Dikarya</taxon>
        <taxon>Basidiomycota</taxon>
        <taxon>Pucciniomycotina</taxon>
        <taxon>Pucciniomycetes</taxon>
        <taxon>Pucciniales</taxon>
        <taxon>Pucciniaceae</taxon>
        <taxon>Puccinia</taxon>
    </lineage>
</organism>
<dbReference type="Proteomes" id="UP000238274">
    <property type="component" value="Unassembled WGS sequence"/>
</dbReference>
<dbReference type="VEuPathDB" id="FungiDB:PSTT_04050"/>
<keyword evidence="2" id="KW-0732">Signal</keyword>
<comment type="caution">
    <text evidence="3">The sequence shown here is derived from an EMBL/GenBank/DDBJ whole genome shotgun (WGS) entry which is preliminary data.</text>
</comment>
<evidence type="ECO:0008006" key="5">
    <source>
        <dbReference type="Google" id="ProtNLM"/>
    </source>
</evidence>
<keyword evidence="4" id="KW-1185">Reference proteome</keyword>
<gene>
    <name evidence="3" type="ORF">PSHT_01884</name>
</gene>
<evidence type="ECO:0000256" key="1">
    <source>
        <dbReference type="SAM" id="MobiDB-lite"/>
    </source>
</evidence>
<feature type="signal peptide" evidence="2">
    <location>
        <begin position="1"/>
        <end position="16"/>
    </location>
</feature>
<dbReference type="VEuPathDB" id="FungiDB:PSHT_01884"/>
<evidence type="ECO:0000313" key="4">
    <source>
        <dbReference type="Proteomes" id="UP000238274"/>
    </source>
</evidence>
<evidence type="ECO:0000256" key="2">
    <source>
        <dbReference type="SAM" id="SignalP"/>
    </source>
</evidence>
<reference evidence="3 4" key="1">
    <citation type="submission" date="2017-12" db="EMBL/GenBank/DDBJ databases">
        <title>Gene loss provides genomic basis for host adaptation in cereal stripe rust fungi.</title>
        <authorList>
            <person name="Xia C."/>
        </authorList>
    </citation>
    <scope>NUCLEOTIDE SEQUENCE [LARGE SCALE GENOMIC DNA]</scope>
    <source>
        <strain evidence="3 4">93TX-2</strain>
    </source>
</reference>
<feature type="chain" id="PRO_5015485596" description="Retrotransposon gag domain-containing protein" evidence="2">
    <location>
        <begin position="17"/>
        <end position="586"/>
    </location>
</feature>
<feature type="region of interest" description="Disordered" evidence="1">
    <location>
        <begin position="455"/>
        <end position="536"/>
    </location>
</feature>
<dbReference type="AlphaFoldDB" id="A0A2S4WJL2"/>
<name>A0A2S4WJL2_9BASI</name>
<reference evidence="4" key="3">
    <citation type="journal article" date="2018" name="Mol. Plant Microbe Interact.">
        <title>Genome sequence resources for the wheat stripe rust pathogen (Puccinia striiformis f. sp. tritici) and the barley stripe rust pathogen (Puccinia striiformis f. sp. hordei).</title>
        <authorList>
            <person name="Xia C."/>
            <person name="Wang M."/>
            <person name="Yin C."/>
            <person name="Cornejo O.E."/>
            <person name="Hulbert S.H."/>
            <person name="Chen X."/>
        </authorList>
    </citation>
    <scope>NUCLEOTIDE SEQUENCE [LARGE SCALE GENOMIC DNA]</scope>
    <source>
        <strain evidence="4">93TX-2</strain>
    </source>
</reference>
<proteinExistence type="predicted"/>
<dbReference type="EMBL" id="PKSM01000015">
    <property type="protein sequence ID" value="POW21949.1"/>
    <property type="molecule type" value="Genomic_DNA"/>
</dbReference>